<accession>K7A213</accession>
<protein>
    <recommendedName>
        <fullName evidence="8">RDD domain-containing protein</fullName>
    </recommendedName>
</protein>
<dbReference type="OrthoDB" id="9787732at2"/>
<feature type="transmembrane region" description="Helical" evidence="7">
    <location>
        <begin position="108"/>
        <end position="129"/>
    </location>
</feature>
<dbReference type="InterPro" id="IPR010432">
    <property type="entry name" value="RDD"/>
</dbReference>
<dbReference type="KEGG" id="gps:C427_2969"/>
<evidence type="ECO:0000256" key="7">
    <source>
        <dbReference type="SAM" id="Phobius"/>
    </source>
</evidence>
<dbReference type="RefSeq" id="WP_007635706.1">
    <property type="nucleotide sequence ID" value="NC_020514.1"/>
</dbReference>
<feature type="region of interest" description="Disordered" evidence="6">
    <location>
        <begin position="1"/>
        <end position="20"/>
    </location>
</feature>
<evidence type="ECO:0000256" key="3">
    <source>
        <dbReference type="ARBA" id="ARBA00022692"/>
    </source>
</evidence>
<dbReference type="Proteomes" id="UP000011864">
    <property type="component" value="Chromosome"/>
</dbReference>
<gene>
    <name evidence="9" type="ORF">C427_2969</name>
</gene>
<keyword evidence="10" id="KW-1185">Reference proteome</keyword>
<organism evidence="9 10">
    <name type="scientific">Paraglaciecola psychrophila 170</name>
    <dbReference type="NCBI Taxonomy" id="1129794"/>
    <lineage>
        <taxon>Bacteria</taxon>
        <taxon>Pseudomonadati</taxon>
        <taxon>Pseudomonadota</taxon>
        <taxon>Gammaproteobacteria</taxon>
        <taxon>Alteromonadales</taxon>
        <taxon>Alteromonadaceae</taxon>
        <taxon>Paraglaciecola</taxon>
    </lineage>
</organism>
<proteinExistence type="predicted"/>
<dbReference type="EMBL" id="CP003837">
    <property type="protein sequence ID" value="AGH45078.1"/>
    <property type="molecule type" value="Genomic_DNA"/>
</dbReference>
<dbReference type="Pfam" id="PF06271">
    <property type="entry name" value="RDD"/>
    <property type="match status" value="1"/>
</dbReference>
<feature type="compositionally biased region" description="Polar residues" evidence="6">
    <location>
        <begin position="1"/>
        <end position="15"/>
    </location>
</feature>
<dbReference type="PANTHER" id="PTHR36115:SF6">
    <property type="entry name" value="PROLINE-RICH ANTIGEN HOMOLOG"/>
    <property type="match status" value="1"/>
</dbReference>
<comment type="subcellular location">
    <subcellularLocation>
        <location evidence="1">Cell membrane</location>
        <topology evidence="1">Multi-pass membrane protein</topology>
    </subcellularLocation>
</comment>
<keyword evidence="3 7" id="KW-0812">Transmembrane</keyword>
<feature type="domain" description="RDD" evidence="8">
    <location>
        <begin position="299"/>
        <end position="373"/>
    </location>
</feature>
<evidence type="ECO:0000313" key="9">
    <source>
        <dbReference type="EMBL" id="AGH45078.1"/>
    </source>
</evidence>
<dbReference type="AlphaFoldDB" id="K7A213"/>
<feature type="transmembrane region" description="Helical" evidence="7">
    <location>
        <begin position="342"/>
        <end position="361"/>
    </location>
</feature>
<keyword evidence="2" id="KW-1003">Cell membrane</keyword>
<evidence type="ECO:0000256" key="2">
    <source>
        <dbReference type="ARBA" id="ARBA00022475"/>
    </source>
</evidence>
<evidence type="ECO:0000256" key="1">
    <source>
        <dbReference type="ARBA" id="ARBA00004651"/>
    </source>
</evidence>
<evidence type="ECO:0000259" key="8">
    <source>
        <dbReference type="Pfam" id="PF06271"/>
    </source>
</evidence>
<dbReference type="HOGENOM" id="CLU_046527_0_0_6"/>
<dbReference type="InterPro" id="IPR051791">
    <property type="entry name" value="Pra-immunoreactive"/>
</dbReference>
<feature type="transmembrane region" description="Helical" evidence="7">
    <location>
        <begin position="293"/>
        <end position="311"/>
    </location>
</feature>
<keyword evidence="5 7" id="KW-0472">Membrane</keyword>
<dbReference type="PATRIC" id="fig|1129794.4.peg.2952"/>
<evidence type="ECO:0000313" key="10">
    <source>
        <dbReference type="Proteomes" id="UP000011864"/>
    </source>
</evidence>
<dbReference type="eggNOG" id="COG1714">
    <property type="taxonomic scope" value="Bacteria"/>
</dbReference>
<feature type="transmembrane region" description="Helical" evidence="7">
    <location>
        <begin position="64"/>
        <end position="88"/>
    </location>
</feature>
<reference evidence="9 10" key="1">
    <citation type="journal article" date="2013" name="Genome Announc.">
        <title>Complete Genome Sequence of Glaciecola psychrophila Strain 170T.</title>
        <authorList>
            <person name="Yin J."/>
            <person name="Chen J."/>
            <person name="Liu G."/>
            <person name="Yu Y."/>
            <person name="Song L."/>
            <person name="Wang X."/>
            <person name="Qu X."/>
        </authorList>
    </citation>
    <scope>NUCLEOTIDE SEQUENCE [LARGE SCALE GENOMIC DNA]</scope>
    <source>
        <strain evidence="9 10">170</strain>
    </source>
</reference>
<dbReference type="STRING" id="1129794.C427_2969"/>
<evidence type="ECO:0000256" key="5">
    <source>
        <dbReference type="ARBA" id="ARBA00023136"/>
    </source>
</evidence>
<dbReference type="GO" id="GO:0005886">
    <property type="term" value="C:plasma membrane"/>
    <property type="evidence" value="ECO:0007669"/>
    <property type="project" value="UniProtKB-SubCell"/>
</dbReference>
<sequence>MQQHSDLNTNQTDSSLDVDAGSESENVCLTHKETRQIVTPYAFFVADDLLGTPLAGPFRRGFGLIIDLFLISLLTQISSLVLAGIAAWTFFRAGNRLKTKKRFNAARILLRLLVALLLFVVAMGIVDAINGNDKDSSDNELARFESPEPSTKINDDVWGIELITLTAKYLVNTKAMKQRVAKKECEPIYDCFQTLGNELILDVVDIGLDTDTINDILREYIGSVSESLSTSQQTELTRHLQQTSKNSLELKVAELKSTEQVITLPIKNDTNIQKPPYKSTGLIERLENLIEELGLGLGWAAFYFSVFTAWWKGQTPGKKLLGMQVIKLDNTALNLWESFGRYGGYAAGLATGLMGFLQVFWDPNRQAIHDKISETLVIDLRKPKVPFDKNMAV</sequence>
<name>K7A213_9ALTE</name>
<keyword evidence="4 7" id="KW-1133">Transmembrane helix</keyword>
<dbReference type="PANTHER" id="PTHR36115">
    <property type="entry name" value="PROLINE-RICH ANTIGEN HOMOLOG-RELATED"/>
    <property type="match status" value="1"/>
</dbReference>
<evidence type="ECO:0000256" key="6">
    <source>
        <dbReference type="SAM" id="MobiDB-lite"/>
    </source>
</evidence>
<evidence type="ECO:0000256" key="4">
    <source>
        <dbReference type="ARBA" id="ARBA00022989"/>
    </source>
</evidence>